<proteinExistence type="predicted"/>
<gene>
    <name evidence="1" type="ORF">AAIA72_15545</name>
</gene>
<sequence length="307" mass="34653">MKAAHARKLLRPIPQTYREMFSGRVYTVGQGAVSVRNHSAEAEHTVIGVHGFLENHCYFTQTYQAPDTELILLTCSNYHIPVSGPVPEPAPWEREIKYAVATIEYDAAILTQALEHLPTTRRIRVHGHSRGGAVILDAIRQRPELFRNVDVVLEAPVLPQGKLHPLVTALLEPVSHGMWPWVVRLVNSSPSNVYGQTFFGKMNPRKRVLLDKLFTATRDHLTIVRNIENILDWMEQHGPELYTPIEHGTFLIPKVDRILDRGAMLASAEQSPNTWRIVETQAQSHFITLDSLEWVPPLDQVPVADVA</sequence>
<dbReference type="SUPFAM" id="SSF53474">
    <property type="entry name" value="alpha/beta-Hydrolases"/>
    <property type="match status" value="1"/>
</dbReference>
<organism evidence="1">
    <name type="scientific">Thermohahella caldifontis</name>
    <dbReference type="NCBI Taxonomy" id="3142973"/>
    <lineage>
        <taxon>Bacteria</taxon>
        <taxon>Pseudomonadati</taxon>
        <taxon>Pseudomonadota</taxon>
        <taxon>Gammaproteobacteria</taxon>
        <taxon>Oceanospirillales</taxon>
        <taxon>Hahellaceae</taxon>
        <taxon>Thermohahella</taxon>
    </lineage>
</organism>
<dbReference type="InterPro" id="IPR029058">
    <property type="entry name" value="AB_hydrolase_fold"/>
</dbReference>
<dbReference type="Gene3D" id="3.40.50.1820">
    <property type="entry name" value="alpha/beta hydrolase"/>
    <property type="match status" value="1"/>
</dbReference>
<dbReference type="KEGG" id="tcd:AAIA72_15545"/>
<keyword evidence="1" id="KW-0378">Hydrolase</keyword>
<dbReference type="RefSeq" id="WP_369601202.1">
    <property type="nucleotide sequence ID" value="NZ_CP154858.1"/>
</dbReference>
<protein>
    <submittedName>
        <fullName evidence="1">Alpha/beta hydrolase</fullName>
    </submittedName>
</protein>
<evidence type="ECO:0000313" key="1">
    <source>
        <dbReference type="EMBL" id="XDT72190.1"/>
    </source>
</evidence>
<reference evidence="1" key="1">
    <citation type="submission" date="2024-05" db="EMBL/GenBank/DDBJ databases">
        <title>Genome sequencing of novel strain.</title>
        <authorList>
            <person name="Ganbat D."/>
            <person name="Ganbat S."/>
            <person name="Lee S.-J."/>
        </authorList>
    </citation>
    <scope>NUCLEOTIDE SEQUENCE</scope>
    <source>
        <strain evidence="1">SMD15-11</strain>
    </source>
</reference>
<dbReference type="AlphaFoldDB" id="A0AB39UVH7"/>
<name>A0AB39UVH7_9GAMM</name>
<dbReference type="EMBL" id="CP154858">
    <property type="protein sequence ID" value="XDT72190.1"/>
    <property type="molecule type" value="Genomic_DNA"/>
</dbReference>
<accession>A0AB39UVH7</accession>
<dbReference type="GO" id="GO:0016787">
    <property type="term" value="F:hydrolase activity"/>
    <property type="evidence" value="ECO:0007669"/>
    <property type="project" value="UniProtKB-KW"/>
</dbReference>